<sequence>MTRSEYIRVSVLLPPALKELVRTKAREIATAAGRRINITVTETSNSQRKLGSINAYDIRKHGDLIPELNGSLQLCRSLEDTTGHYVSDCDWENERMTMMRQTKSGDTHGWHWGDY</sequence>
<gene>
    <name evidence="1" type="ORF">PsAD2_01048</name>
</gene>
<accession>A0A166AGY9</accession>
<evidence type="ECO:0000313" key="2">
    <source>
        <dbReference type="Proteomes" id="UP000076577"/>
    </source>
</evidence>
<name>A0A166AGY9_9HYPH</name>
<dbReference type="EMBL" id="LMCB01000005">
    <property type="protein sequence ID" value="KZL21056.1"/>
    <property type="molecule type" value="Genomic_DNA"/>
</dbReference>
<dbReference type="OrthoDB" id="2897833at2"/>
<protein>
    <submittedName>
        <fullName evidence="1">Uncharacterized protein</fullName>
    </submittedName>
</protein>
<dbReference type="Pfam" id="PF23169">
    <property type="entry name" value="HalD"/>
    <property type="match status" value="1"/>
</dbReference>
<dbReference type="STRING" id="989403.SAMN05421798_101353"/>
<organism evidence="1 2">
    <name type="scientific">Pseudovibrio axinellae</name>
    <dbReference type="NCBI Taxonomy" id="989403"/>
    <lineage>
        <taxon>Bacteria</taxon>
        <taxon>Pseudomonadati</taxon>
        <taxon>Pseudomonadota</taxon>
        <taxon>Alphaproteobacteria</taxon>
        <taxon>Hyphomicrobiales</taxon>
        <taxon>Stappiaceae</taxon>
        <taxon>Pseudovibrio</taxon>
    </lineage>
</organism>
<dbReference type="PATRIC" id="fig|989403.3.peg.1128"/>
<keyword evidence="2" id="KW-1185">Reference proteome</keyword>
<dbReference type="AlphaFoldDB" id="A0A166AGY9"/>
<evidence type="ECO:0000313" key="1">
    <source>
        <dbReference type="EMBL" id="KZL21056.1"/>
    </source>
</evidence>
<comment type="caution">
    <text evidence="1">The sequence shown here is derived from an EMBL/GenBank/DDBJ whole genome shotgun (WGS) entry which is preliminary data.</text>
</comment>
<reference evidence="1 2" key="1">
    <citation type="journal article" date="2016" name="Front. Microbiol.">
        <title>Comparative Genomic Analysis Reveals a Diverse Repertoire of Genes Involved in Prokaryote-Eukaryote Interactions within the Pseudovibrio Genus.</title>
        <authorList>
            <person name="Romano S."/>
            <person name="Fernandez-Guerra A."/>
            <person name="Reen F.J."/>
            <person name="Glockner F.O."/>
            <person name="Crowley S.P."/>
            <person name="O'Sullivan O."/>
            <person name="Cotter P.D."/>
            <person name="Adams C."/>
            <person name="Dobson A.D."/>
            <person name="O'Gara F."/>
        </authorList>
    </citation>
    <scope>NUCLEOTIDE SEQUENCE [LARGE SCALE GENOMIC DNA]</scope>
    <source>
        <strain evidence="1 2">Ad2</strain>
    </source>
</reference>
<proteinExistence type="predicted"/>
<dbReference type="InterPro" id="IPR056470">
    <property type="entry name" value="BesD/HalB-like"/>
</dbReference>
<dbReference type="Proteomes" id="UP000076577">
    <property type="component" value="Unassembled WGS sequence"/>
</dbReference>